<dbReference type="NCBIfam" id="TIGR00619">
    <property type="entry name" value="sbcd"/>
    <property type="match status" value="1"/>
</dbReference>
<dbReference type="PANTHER" id="PTHR30337:SF0">
    <property type="entry name" value="NUCLEASE SBCCD SUBUNIT D"/>
    <property type="match status" value="1"/>
</dbReference>
<proteinExistence type="inferred from homology"/>
<feature type="domain" description="Nuclease SbcCD subunit D C-terminal" evidence="9">
    <location>
        <begin position="286"/>
        <end position="382"/>
    </location>
</feature>
<dbReference type="InterPro" id="IPR026843">
    <property type="entry name" value="SbcD_C"/>
</dbReference>
<protein>
    <recommendedName>
        <fullName evidence="3 7">Nuclease SbcCD subunit D</fullName>
    </recommendedName>
</protein>
<feature type="domain" description="Calcineurin-like phosphoesterase" evidence="8">
    <location>
        <begin position="1"/>
        <end position="236"/>
    </location>
</feature>
<accession>A0A1H9EVK3</accession>
<keyword evidence="7" id="KW-0233">DNA recombination</keyword>
<dbReference type="CDD" id="cd00840">
    <property type="entry name" value="MPP_Mre11_N"/>
    <property type="match status" value="1"/>
</dbReference>
<comment type="similarity">
    <text evidence="1 7">Belongs to the SbcD family.</text>
</comment>
<dbReference type="SUPFAM" id="SSF56300">
    <property type="entry name" value="Metallo-dependent phosphatases"/>
    <property type="match status" value="1"/>
</dbReference>
<dbReference type="PANTHER" id="PTHR30337">
    <property type="entry name" value="COMPONENT OF ATP-DEPENDENT DSDNA EXONUCLEASE"/>
    <property type="match status" value="1"/>
</dbReference>
<evidence type="ECO:0000256" key="2">
    <source>
        <dbReference type="ARBA" id="ARBA00011322"/>
    </source>
</evidence>
<dbReference type="InterPro" id="IPR004843">
    <property type="entry name" value="Calcineurin-like_PHP"/>
</dbReference>
<dbReference type="GO" id="GO:0006310">
    <property type="term" value="P:DNA recombination"/>
    <property type="evidence" value="ECO:0007669"/>
    <property type="project" value="UniProtKB-KW"/>
</dbReference>
<dbReference type="STRING" id="867345.SAMN05421693_12317"/>
<dbReference type="InterPro" id="IPR041796">
    <property type="entry name" value="Mre11_N"/>
</dbReference>
<evidence type="ECO:0000256" key="5">
    <source>
        <dbReference type="ARBA" id="ARBA00022801"/>
    </source>
</evidence>
<dbReference type="GO" id="GO:0006260">
    <property type="term" value="P:DNA replication"/>
    <property type="evidence" value="ECO:0007669"/>
    <property type="project" value="UniProtKB-KW"/>
</dbReference>
<dbReference type="Gene3D" id="3.30.160.720">
    <property type="match status" value="1"/>
</dbReference>
<name>A0A1H9EVK3_9GAMM</name>
<dbReference type="EMBL" id="FOFO01000023">
    <property type="protein sequence ID" value="SEQ29685.1"/>
    <property type="molecule type" value="Genomic_DNA"/>
</dbReference>
<dbReference type="GO" id="GO:0004519">
    <property type="term" value="F:endonuclease activity"/>
    <property type="evidence" value="ECO:0007669"/>
    <property type="project" value="UniProtKB-KW"/>
</dbReference>
<evidence type="ECO:0000256" key="1">
    <source>
        <dbReference type="ARBA" id="ARBA00010555"/>
    </source>
</evidence>
<dbReference type="OrthoDB" id="9773856at2"/>
<evidence type="ECO:0000256" key="7">
    <source>
        <dbReference type="RuleBase" id="RU363069"/>
    </source>
</evidence>
<dbReference type="AlphaFoldDB" id="A0A1H9EVK3"/>
<dbReference type="Pfam" id="PF12320">
    <property type="entry name" value="SbcD_C"/>
    <property type="match status" value="1"/>
</dbReference>
<dbReference type="GO" id="GO:0008408">
    <property type="term" value="F:3'-5' exonuclease activity"/>
    <property type="evidence" value="ECO:0007669"/>
    <property type="project" value="InterPro"/>
</dbReference>
<dbReference type="Pfam" id="PF00149">
    <property type="entry name" value="Metallophos"/>
    <property type="match status" value="1"/>
</dbReference>
<keyword evidence="5 7" id="KW-0378">Hydrolase</keyword>
<evidence type="ECO:0000259" key="8">
    <source>
        <dbReference type="Pfam" id="PF00149"/>
    </source>
</evidence>
<evidence type="ECO:0000313" key="11">
    <source>
        <dbReference type="Proteomes" id="UP000199496"/>
    </source>
</evidence>
<organism evidence="10 11">
    <name type="scientific">Ectothiorhodospira magna</name>
    <dbReference type="NCBI Taxonomy" id="867345"/>
    <lineage>
        <taxon>Bacteria</taxon>
        <taxon>Pseudomonadati</taxon>
        <taxon>Pseudomonadota</taxon>
        <taxon>Gammaproteobacteria</taxon>
        <taxon>Chromatiales</taxon>
        <taxon>Ectothiorhodospiraceae</taxon>
        <taxon>Ectothiorhodospira</taxon>
    </lineage>
</organism>
<sequence length="411" mass="45882">MKILHTSDWHLGRRLFGRQRYEEYQGFLDWLAGLIEDAGVDVLVVAGDVFDTSTPSHLAQSLYYRFLCQLAGSCCRHVVVVAGNHDSPTFLDAPRELLKVLDVHVIGAVPDNLADEVLVLHHPQTGTAELVVCAVPYLRDRDIRRVTAGESLEDKDRKLMEGIRDHYRTVVELACRRREALDGHPPLLATGHLFTAGGRTMDGDGVRDLYVGSLAHVDRDIFPDGLDYVALGHLHTAQKVQDSERVRYSGSPLPMGFGEAGQPKYVCLVELETDGTLRVECPQVPVFQPLARVRGDWEVIQARLRELVAADSRAWLEVIYEGEAVVGNLRARLDEILAGSGLEVLRLKNTRLMNQVLARCHLQETLDDLDVHDVFERCLTRHEVPDTQRPSLRLAYGEIVAALDDADPLAE</sequence>
<dbReference type="Proteomes" id="UP000199496">
    <property type="component" value="Unassembled WGS sequence"/>
</dbReference>
<dbReference type="InterPro" id="IPR004593">
    <property type="entry name" value="SbcD"/>
</dbReference>
<evidence type="ECO:0000256" key="3">
    <source>
        <dbReference type="ARBA" id="ARBA00013365"/>
    </source>
</evidence>
<dbReference type="InterPro" id="IPR029052">
    <property type="entry name" value="Metallo-depent_PP-like"/>
</dbReference>
<evidence type="ECO:0000259" key="9">
    <source>
        <dbReference type="Pfam" id="PF12320"/>
    </source>
</evidence>
<keyword evidence="7" id="KW-0255">Endonuclease</keyword>
<dbReference type="RefSeq" id="WP_090208228.1">
    <property type="nucleotide sequence ID" value="NZ_FOFO01000023.1"/>
</dbReference>
<evidence type="ECO:0000256" key="4">
    <source>
        <dbReference type="ARBA" id="ARBA00022722"/>
    </source>
</evidence>
<comment type="function">
    <text evidence="7">SbcCD cleaves DNA hairpin structures. These structures can inhibit DNA replication and are intermediates in certain DNA recombination reactions. The complex acts as a 3'-&gt;5' double strand exonuclease that can open hairpins. It also has a 5' single-strand endonuclease activity.</text>
</comment>
<keyword evidence="11" id="KW-1185">Reference proteome</keyword>
<dbReference type="InterPro" id="IPR050535">
    <property type="entry name" value="DNA_Repair-Maintenance_Comp"/>
</dbReference>
<gene>
    <name evidence="7" type="primary">sbcD</name>
    <name evidence="10" type="ORF">SAMN05421693_12317</name>
</gene>
<comment type="subunit">
    <text evidence="2 7">Heterodimer of SbcC and SbcD.</text>
</comment>
<reference evidence="10 11" key="1">
    <citation type="submission" date="2016-10" db="EMBL/GenBank/DDBJ databases">
        <authorList>
            <person name="de Groot N.N."/>
        </authorList>
    </citation>
    <scope>NUCLEOTIDE SEQUENCE [LARGE SCALE GENOMIC DNA]</scope>
    <source>
        <strain evidence="10 11">B7-7</strain>
    </source>
</reference>
<keyword evidence="7" id="KW-0235">DNA replication</keyword>
<keyword evidence="4 7" id="KW-0540">Nuclease</keyword>
<keyword evidence="6 7" id="KW-0269">Exonuclease</keyword>
<evidence type="ECO:0000256" key="6">
    <source>
        <dbReference type="ARBA" id="ARBA00022839"/>
    </source>
</evidence>
<evidence type="ECO:0000313" key="10">
    <source>
        <dbReference type="EMBL" id="SEQ29685.1"/>
    </source>
</evidence>
<dbReference type="Gene3D" id="3.60.21.10">
    <property type="match status" value="1"/>
</dbReference>